<dbReference type="Proteomes" id="UP000265100">
    <property type="component" value="Chromosome 3"/>
</dbReference>
<dbReference type="OrthoDB" id="1850764at2759"/>
<dbReference type="Pfam" id="PF00400">
    <property type="entry name" value="WD40"/>
    <property type="match status" value="3"/>
</dbReference>
<dbReference type="InterPro" id="IPR015048">
    <property type="entry name" value="DUF1899"/>
</dbReference>
<feature type="domain" description="DUF1899" evidence="8">
    <location>
        <begin position="5"/>
        <end position="70"/>
    </location>
</feature>
<evidence type="ECO:0000256" key="2">
    <source>
        <dbReference type="ARBA" id="ARBA00022737"/>
    </source>
</evidence>
<dbReference type="PROSITE" id="PS50082">
    <property type="entry name" value="WD_REPEATS_2"/>
    <property type="match status" value="2"/>
</dbReference>
<reference evidence="9" key="3">
    <citation type="submission" date="2025-08" db="UniProtKB">
        <authorList>
            <consortium name="Ensembl"/>
        </authorList>
    </citation>
    <scope>IDENTIFICATION</scope>
</reference>
<dbReference type="PROSITE" id="PS00678">
    <property type="entry name" value="WD_REPEATS_1"/>
    <property type="match status" value="1"/>
</dbReference>
<evidence type="ECO:0000256" key="1">
    <source>
        <dbReference type="ARBA" id="ARBA00022574"/>
    </source>
</evidence>
<dbReference type="SMART" id="SM01166">
    <property type="entry name" value="DUF1899"/>
    <property type="match status" value="1"/>
</dbReference>
<dbReference type="SMART" id="SM00320">
    <property type="entry name" value="WD40"/>
    <property type="match status" value="3"/>
</dbReference>
<accession>A0A3P8NK88</accession>
<dbReference type="SMART" id="SM01167">
    <property type="entry name" value="DUF1900"/>
    <property type="match status" value="1"/>
</dbReference>
<dbReference type="PROSITE" id="PS50294">
    <property type="entry name" value="WD_REPEATS_REGION"/>
    <property type="match status" value="2"/>
</dbReference>
<feature type="compositionally biased region" description="Low complexity" evidence="7">
    <location>
        <begin position="460"/>
        <end position="470"/>
    </location>
</feature>
<organism evidence="9 10">
    <name type="scientific">Astatotilapia calliptera</name>
    <name type="common">Eastern happy</name>
    <name type="synonym">Chromis callipterus</name>
    <dbReference type="NCBI Taxonomy" id="8154"/>
    <lineage>
        <taxon>Eukaryota</taxon>
        <taxon>Metazoa</taxon>
        <taxon>Chordata</taxon>
        <taxon>Craniata</taxon>
        <taxon>Vertebrata</taxon>
        <taxon>Euteleostomi</taxon>
        <taxon>Actinopterygii</taxon>
        <taxon>Neopterygii</taxon>
        <taxon>Teleostei</taxon>
        <taxon>Neoteleostei</taxon>
        <taxon>Acanthomorphata</taxon>
        <taxon>Ovalentaria</taxon>
        <taxon>Cichlomorphae</taxon>
        <taxon>Cichliformes</taxon>
        <taxon>Cichlidae</taxon>
        <taxon>African cichlids</taxon>
        <taxon>Pseudocrenilabrinae</taxon>
        <taxon>Haplochromini</taxon>
        <taxon>Astatotilapia</taxon>
    </lineage>
</organism>
<evidence type="ECO:0000313" key="10">
    <source>
        <dbReference type="Proteomes" id="UP000265100"/>
    </source>
</evidence>
<dbReference type="Pfam" id="PF08953">
    <property type="entry name" value="DUF1899"/>
    <property type="match status" value="1"/>
</dbReference>
<dbReference type="Bgee" id="ENSACLG00000003487">
    <property type="expression patterns" value="Expressed in camera-type eye and 7 other cell types or tissues"/>
</dbReference>
<feature type="compositionally biased region" description="Basic and acidic residues" evidence="7">
    <location>
        <begin position="485"/>
        <end position="499"/>
    </location>
</feature>
<reference evidence="9 10" key="1">
    <citation type="submission" date="2018-05" db="EMBL/GenBank/DDBJ databases">
        <authorList>
            <person name="Datahose"/>
        </authorList>
    </citation>
    <scope>NUCLEOTIDE SEQUENCE</scope>
</reference>
<evidence type="ECO:0000256" key="4">
    <source>
        <dbReference type="PROSITE-ProRule" id="PRU00221"/>
    </source>
</evidence>
<reference evidence="10" key="2">
    <citation type="submission" date="2023-03" db="EMBL/GenBank/DDBJ databases">
        <authorList>
            <consortium name="Wellcome Sanger Institute Data Sharing"/>
        </authorList>
    </citation>
    <scope>NUCLEOTIDE SEQUENCE [LARGE SCALE GENOMIC DNA]</scope>
</reference>
<feature type="repeat" description="WD" evidence="4">
    <location>
        <begin position="79"/>
        <end position="121"/>
    </location>
</feature>
<dbReference type="GO" id="GO:0007015">
    <property type="term" value="P:actin filament organization"/>
    <property type="evidence" value="ECO:0007669"/>
    <property type="project" value="TreeGrafter"/>
</dbReference>
<name>A0A3P8NK88_ASTCA</name>
<dbReference type="GO" id="GO:0051015">
    <property type="term" value="F:actin filament binding"/>
    <property type="evidence" value="ECO:0007669"/>
    <property type="project" value="TreeGrafter"/>
</dbReference>
<dbReference type="PANTHER" id="PTHR10856:SF41">
    <property type="entry name" value="CORONIN"/>
    <property type="match status" value="1"/>
</dbReference>
<evidence type="ECO:0000256" key="3">
    <source>
        <dbReference type="ARBA" id="ARBA00023054"/>
    </source>
</evidence>
<dbReference type="FunFam" id="2.130.10.10:FF:000003">
    <property type="entry name" value="Coronin"/>
    <property type="match status" value="1"/>
</dbReference>
<gene>
    <name evidence="9" type="primary">CORO1B</name>
</gene>
<feature type="region of interest" description="Disordered" evidence="7">
    <location>
        <begin position="429"/>
        <end position="500"/>
    </location>
</feature>
<feature type="coiled-coil region" evidence="6">
    <location>
        <begin position="508"/>
        <end position="535"/>
    </location>
</feature>
<sequence length="537" mass="59095">MSFRRGVVRQSKFRHVFAQAWKAEHCIDDVRVSRVTWDSPLCAVNPKFIAVIIEAGGGGAFLVVPVSKSGRIDQSCPTVCGHAAPVLDIQWSPHDDNVIASASEDCTVKVWQIPDGGLTSPMTDATVTLEGHSKRVGLLAWHPTAFNILLTAGCDNVICVWNVGTGELVYQLDDAHPDLIYNVSWNKDGSAICTVCKDKALRVIDPRRGAVLKVREKVHDGTRPMRAVFLSDGKILTTGFSRMSERQLALWDTKDLSEPMVIQEMDTSNGVLLPFYDPDTNMVYLCGKGDCTIRYFEVTDESPYVHFLSLYSSKEPQRGAGFQSKRGVDVNKCEIARFYKLHERKVEPISMTVPRKVRHTHTLKVDFINCFFLIANEVSIFPLQSDLFQGDLYPDTAGLEPALLADEWIAGQDAPPLLVSLSGGYTAPPSKYRDTLRSKPKLVSQDSGTGAVPPSAGNVAAPTSTPTSAAKETEEETPQPTAATRETDGNGDRPKREDDVLSELLAEMKALRAVVLAQNQRIELLERQLARIEDGDV</sequence>
<dbReference type="InterPro" id="IPR036322">
    <property type="entry name" value="WD40_repeat_dom_sf"/>
</dbReference>
<dbReference type="SUPFAM" id="SSF50978">
    <property type="entry name" value="WD40 repeat-like"/>
    <property type="match status" value="1"/>
</dbReference>
<dbReference type="Gene3D" id="2.130.10.10">
    <property type="entry name" value="YVTN repeat-like/Quinoprotein amine dehydrogenase"/>
    <property type="match status" value="1"/>
</dbReference>
<evidence type="ECO:0000256" key="7">
    <source>
        <dbReference type="SAM" id="MobiDB-lite"/>
    </source>
</evidence>
<keyword evidence="1 4" id="KW-0853">WD repeat</keyword>
<dbReference type="InterPro" id="IPR015943">
    <property type="entry name" value="WD40/YVTN_repeat-like_dom_sf"/>
</dbReference>
<comment type="similarity">
    <text evidence="5">Belongs to the WD repeat coronin family.</text>
</comment>
<evidence type="ECO:0000256" key="6">
    <source>
        <dbReference type="SAM" id="Coils"/>
    </source>
</evidence>
<dbReference type="InterPro" id="IPR001680">
    <property type="entry name" value="WD40_rpt"/>
</dbReference>
<feature type="repeat" description="WD" evidence="4">
    <location>
        <begin position="129"/>
        <end position="171"/>
    </location>
</feature>
<keyword evidence="3 6" id="KW-0175">Coiled coil</keyword>
<reference evidence="9" key="4">
    <citation type="submission" date="2025-09" db="UniProtKB">
        <authorList>
            <consortium name="Ensembl"/>
        </authorList>
    </citation>
    <scope>IDENTIFICATION</scope>
</reference>
<dbReference type="PANTHER" id="PTHR10856">
    <property type="entry name" value="CORONIN"/>
    <property type="match status" value="1"/>
</dbReference>
<dbReference type="InterPro" id="IPR019775">
    <property type="entry name" value="WD40_repeat_CS"/>
</dbReference>
<dbReference type="GeneTree" id="ENSGT00940000159031"/>
<keyword evidence="10" id="KW-1185">Reference proteome</keyword>
<keyword evidence="2 5" id="KW-0677">Repeat</keyword>
<evidence type="ECO:0000313" key="9">
    <source>
        <dbReference type="Ensembl" id="ENSACLP00000005215.2"/>
    </source>
</evidence>
<protein>
    <recommendedName>
        <fullName evidence="5">Coronin</fullName>
    </recommendedName>
</protein>
<proteinExistence type="inferred from homology"/>
<dbReference type="InterPro" id="IPR015505">
    <property type="entry name" value="Coronin"/>
</dbReference>
<dbReference type="AlphaFoldDB" id="A0A3P8NK88"/>
<dbReference type="Ensembl" id="ENSACLT00000005323.2">
    <property type="protein sequence ID" value="ENSACLP00000005215.2"/>
    <property type="gene ID" value="ENSACLG00000003487.2"/>
</dbReference>
<dbReference type="Pfam" id="PF16300">
    <property type="entry name" value="WD40_4"/>
    <property type="match status" value="2"/>
</dbReference>
<evidence type="ECO:0000256" key="5">
    <source>
        <dbReference type="RuleBase" id="RU280818"/>
    </source>
</evidence>
<evidence type="ECO:0000259" key="8">
    <source>
        <dbReference type="SMART" id="SM01166"/>
    </source>
</evidence>
<dbReference type="GO" id="GO:0016477">
    <property type="term" value="P:cell migration"/>
    <property type="evidence" value="ECO:0007669"/>
    <property type="project" value="TreeGrafter"/>
</dbReference>